<dbReference type="PANTHER" id="PTHR24149:SF14">
    <property type="entry name" value="ANKYRIN REPEAT DOMAIN 12"/>
    <property type="match status" value="1"/>
</dbReference>
<sequence>MSTPSSTSHLPESRPGTISSSVLFTPYPPRGAKGGGSIVTGLSDRAMAASGAAAVSSHSSVASTALVPPPHLPWETARMSVSHLEEKSDSSSCDSPLRVDLDDSNPTLSEQGSRPTTPKVPPLKIIIPPKAGGPSANISKPQTKPALPYILNPTTENESWDATEEGGQRTLPSSSLSGVQEMVDYSNSRPVSRAGSGVGVSSSEMASKPPDAVGTLARNLDTDETASRESDMRADHTDGSGEKSDEGREKRPTRTLRSHTAMLQQQQQKDKVTDKDKNGGPDVKEECDNSSTTRSQKGDDCTADDSSFPPRKRKLRNKTEPHTTQASTTTTPSAKISQPLEKPPNPYETYLNLRRQIASRHRSLCNVAPKAPTGFKDFLMVNCTYVLQGNATSTLSVPMLPPPNLVTEPMREFFIQQEKERYRLRLQHVIEREKLMLSIEQEILREHARAARAMANQTLPFSVCTILREEEIYNQQELEQVEDRDKNVRSRYNGRQFLSWLQDVDDKYEKIKQLLLLRHHHEAESLYAVQKLDWEWKMKECGLCDHKNTPVIDDLHVPMVTVSDEFELLPSS</sequence>
<evidence type="ECO:0000313" key="3">
    <source>
        <dbReference type="Proteomes" id="UP000678393"/>
    </source>
</evidence>
<dbReference type="AlphaFoldDB" id="A0A8S3ZSG6"/>
<name>A0A8S3ZSG6_9EUPU</name>
<accession>A0A8S3ZSG6</accession>
<evidence type="ECO:0000256" key="1">
    <source>
        <dbReference type="SAM" id="MobiDB-lite"/>
    </source>
</evidence>
<feature type="compositionally biased region" description="Low complexity" evidence="1">
    <location>
        <begin position="43"/>
        <end position="66"/>
    </location>
</feature>
<proteinExistence type="predicted"/>
<keyword evidence="3" id="KW-1185">Reference proteome</keyword>
<dbReference type="OrthoDB" id="5806726at2759"/>
<dbReference type="Proteomes" id="UP000678393">
    <property type="component" value="Unassembled WGS sequence"/>
</dbReference>
<dbReference type="InterPro" id="IPR053210">
    <property type="entry name" value="ANKRD12"/>
</dbReference>
<dbReference type="EMBL" id="CAJHNH020004334">
    <property type="protein sequence ID" value="CAG5130908.1"/>
    <property type="molecule type" value="Genomic_DNA"/>
</dbReference>
<evidence type="ECO:0008006" key="4">
    <source>
        <dbReference type="Google" id="ProtNLM"/>
    </source>
</evidence>
<feature type="compositionally biased region" description="Low complexity" evidence="1">
    <location>
        <begin position="188"/>
        <end position="203"/>
    </location>
</feature>
<feature type="compositionally biased region" description="Low complexity" evidence="1">
    <location>
        <begin position="322"/>
        <end position="331"/>
    </location>
</feature>
<feature type="compositionally biased region" description="Basic and acidic residues" evidence="1">
    <location>
        <begin position="225"/>
        <end position="252"/>
    </location>
</feature>
<gene>
    <name evidence="2" type="ORF">CUNI_LOCUS16466</name>
</gene>
<evidence type="ECO:0000313" key="2">
    <source>
        <dbReference type="EMBL" id="CAG5130908.1"/>
    </source>
</evidence>
<reference evidence="2" key="1">
    <citation type="submission" date="2021-04" db="EMBL/GenBank/DDBJ databases">
        <authorList>
            <consortium name="Molecular Ecology Group"/>
        </authorList>
    </citation>
    <scope>NUCLEOTIDE SEQUENCE</scope>
</reference>
<feature type="compositionally biased region" description="Basic and acidic residues" evidence="1">
    <location>
        <begin position="268"/>
        <end position="287"/>
    </location>
</feature>
<feature type="region of interest" description="Disordered" evidence="1">
    <location>
        <begin position="1"/>
        <end position="347"/>
    </location>
</feature>
<feature type="compositionally biased region" description="Polar residues" evidence="1">
    <location>
        <begin position="1"/>
        <end position="23"/>
    </location>
</feature>
<dbReference type="GO" id="GO:0005654">
    <property type="term" value="C:nucleoplasm"/>
    <property type="evidence" value="ECO:0007669"/>
    <property type="project" value="TreeGrafter"/>
</dbReference>
<comment type="caution">
    <text evidence="2">The sequence shown here is derived from an EMBL/GenBank/DDBJ whole genome shotgun (WGS) entry which is preliminary data.</text>
</comment>
<protein>
    <recommendedName>
        <fullName evidence="4">Ankyrin repeat domain-containing protein 12</fullName>
    </recommendedName>
</protein>
<dbReference type="PANTHER" id="PTHR24149">
    <property type="entry name" value="ANKYRIN REPEAT DOMAIN-CONTAINING PROTEIN 12"/>
    <property type="match status" value="1"/>
</dbReference>
<feature type="compositionally biased region" description="Polar residues" evidence="1">
    <location>
        <begin position="104"/>
        <end position="114"/>
    </location>
</feature>
<organism evidence="2 3">
    <name type="scientific">Candidula unifasciata</name>
    <dbReference type="NCBI Taxonomy" id="100452"/>
    <lineage>
        <taxon>Eukaryota</taxon>
        <taxon>Metazoa</taxon>
        <taxon>Spiralia</taxon>
        <taxon>Lophotrochozoa</taxon>
        <taxon>Mollusca</taxon>
        <taxon>Gastropoda</taxon>
        <taxon>Heterobranchia</taxon>
        <taxon>Euthyneura</taxon>
        <taxon>Panpulmonata</taxon>
        <taxon>Eupulmonata</taxon>
        <taxon>Stylommatophora</taxon>
        <taxon>Helicina</taxon>
        <taxon>Helicoidea</taxon>
        <taxon>Geomitridae</taxon>
        <taxon>Candidula</taxon>
    </lineage>
</organism>